<proteinExistence type="predicted"/>
<keyword evidence="1" id="KW-0812">Transmembrane</keyword>
<evidence type="ECO:0000259" key="3">
    <source>
        <dbReference type="Pfam" id="PF13115"/>
    </source>
</evidence>
<feature type="chain" id="PRO_5010274064" description="YtkA-like domain-containing protein" evidence="2">
    <location>
        <begin position="26"/>
        <end position="179"/>
    </location>
</feature>
<evidence type="ECO:0000313" key="4">
    <source>
        <dbReference type="EMBL" id="KZL92963.1"/>
    </source>
</evidence>
<name>A0A162TRK4_9CLOT</name>
<dbReference type="OrthoDB" id="1911191at2"/>
<keyword evidence="1" id="KW-0472">Membrane</keyword>
<keyword evidence="2" id="KW-0732">Signal</keyword>
<evidence type="ECO:0000313" key="5">
    <source>
        <dbReference type="Proteomes" id="UP000076603"/>
    </source>
</evidence>
<dbReference type="PATRIC" id="fig|1121326.3.peg.2791"/>
<evidence type="ECO:0000256" key="2">
    <source>
        <dbReference type="SAM" id="SignalP"/>
    </source>
</evidence>
<organism evidence="4 5">
    <name type="scientific">Clostridium magnum DSM 2767</name>
    <dbReference type="NCBI Taxonomy" id="1121326"/>
    <lineage>
        <taxon>Bacteria</taxon>
        <taxon>Bacillati</taxon>
        <taxon>Bacillota</taxon>
        <taxon>Clostridia</taxon>
        <taxon>Eubacteriales</taxon>
        <taxon>Clostridiaceae</taxon>
        <taxon>Clostridium</taxon>
    </lineage>
</organism>
<feature type="signal peptide" evidence="2">
    <location>
        <begin position="1"/>
        <end position="25"/>
    </location>
</feature>
<comment type="caution">
    <text evidence="4">The sequence shown here is derived from an EMBL/GenBank/DDBJ whole genome shotgun (WGS) entry which is preliminary data.</text>
</comment>
<dbReference type="Gene3D" id="2.60.40.10">
    <property type="entry name" value="Immunoglobulins"/>
    <property type="match status" value="1"/>
</dbReference>
<accession>A0A162TRK4</accession>
<dbReference type="AlphaFoldDB" id="A0A162TRK4"/>
<keyword evidence="1" id="KW-1133">Transmembrane helix</keyword>
<dbReference type="InterPro" id="IPR032693">
    <property type="entry name" value="YtkA-like_dom"/>
</dbReference>
<sequence>MKNKLIKKLSIISALVLTLSTSVLADGTGKKIDQTIDGVKATLMLTGDKAKTGENELTLKLSDDKDKPISNADVKVSIEMDKGSMGDMNMGESKAETVQFKKGHEDGEYVGTVKFSDKGKWKVKTSFMTTNGDKMADFNVDVASSGPNWFVVGGFLVVATLIIVTAGIAKKKNKKTIKS</sequence>
<feature type="transmembrane region" description="Helical" evidence="1">
    <location>
        <begin position="149"/>
        <end position="169"/>
    </location>
</feature>
<keyword evidence="5" id="KW-1185">Reference proteome</keyword>
<gene>
    <name evidence="4" type="ORF">CLMAG_27770</name>
</gene>
<protein>
    <recommendedName>
        <fullName evidence="3">YtkA-like domain-containing protein</fullName>
    </recommendedName>
</protein>
<dbReference type="EMBL" id="LWAE01000002">
    <property type="protein sequence ID" value="KZL92963.1"/>
    <property type="molecule type" value="Genomic_DNA"/>
</dbReference>
<dbReference type="STRING" id="1121326.CLMAG_27770"/>
<dbReference type="InterPro" id="IPR013783">
    <property type="entry name" value="Ig-like_fold"/>
</dbReference>
<dbReference type="Pfam" id="PF13115">
    <property type="entry name" value="YtkA"/>
    <property type="match status" value="1"/>
</dbReference>
<dbReference type="RefSeq" id="WP_066622829.1">
    <property type="nucleotide sequence ID" value="NZ_FQXL01000049.1"/>
</dbReference>
<feature type="domain" description="YtkA-like" evidence="3">
    <location>
        <begin position="34"/>
        <end position="124"/>
    </location>
</feature>
<reference evidence="4 5" key="1">
    <citation type="submission" date="2016-04" db="EMBL/GenBank/DDBJ databases">
        <title>Genome sequence of Clostridium magnum DSM 2767.</title>
        <authorList>
            <person name="Poehlein A."/>
            <person name="Uhlig R."/>
            <person name="Fischer R."/>
            <person name="Bahl H."/>
            <person name="Daniel R."/>
        </authorList>
    </citation>
    <scope>NUCLEOTIDE SEQUENCE [LARGE SCALE GENOMIC DNA]</scope>
    <source>
        <strain evidence="4 5">DSM 2767</strain>
    </source>
</reference>
<dbReference type="Proteomes" id="UP000076603">
    <property type="component" value="Unassembled WGS sequence"/>
</dbReference>
<evidence type="ECO:0000256" key="1">
    <source>
        <dbReference type="SAM" id="Phobius"/>
    </source>
</evidence>